<sequence length="256" mass="30055">MLEEIAWEREVWRSLELAEERWELSAILFFEDCRWRAGGRSRRDIDRRMCQRRLGVTLTDVAMVRSFAVDEQSFLAENQQRRMDLGCDDQKLLWMALEELEAVVQAEAVAKGWCGESVFGAGGTAEAGRLSWVLLTIRSRPCHRRGGQRQRETEPRHRTAKPTGEVRKTTKATDYRLQTQWDDDRPWTAYITKPIRQPVQPPGDRSRERLRVTGKIPKGQELRNEEKELKRFKHQSQKLDMTQAKSKSKKHPQRRK</sequence>
<feature type="compositionally biased region" description="Basic and acidic residues" evidence="1">
    <location>
        <begin position="218"/>
        <end position="229"/>
    </location>
</feature>
<gene>
    <name evidence="2" type="ORF">PPACK8108_LOCUS23164</name>
</gene>
<keyword evidence="3" id="KW-1185">Reference proteome</keyword>
<dbReference type="EMBL" id="CALTRL010005964">
    <property type="protein sequence ID" value="CAH7688228.1"/>
    <property type="molecule type" value="Genomic_DNA"/>
</dbReference>
<reference evidence="2" key="1">
    <citation type="submission" date="2022-06" db="EMBL/GenBank/DDBJ databases">
        <authorList>
            <consortium name="SYNGENTA / RWTH Aachen University"/>
        </authorList>
    </citation>
    <scope>NUCLEOTIDE SEQUENCE</scope>
</reference>
<dbReference type="Proteomes" id="UP001153365">
    <property type="component" value="Unassembled WGS sequence"/>
</dbReference>
<evidence type="ECO:0000256" key="1">
    <source>
        <dbReference type="SAM" id="MobiDB-lite"/>
    </source>
</evidence>
<protein>
    <submittedName>
        <fullName evidence="2">Uncharacterized protein</fullName>
    </submittedName>
</protein>
<feature type="region of interest" description="Disordered" evidence="1">
    <location>
        <begin position="193"/>
        <end position="256"/>
    </location>
</feature>
<evidence type="ECO:0000313" key="2">
    <source>
        <dbReference type="EMBL" id="CAH7688228.1"/>
    </source>
</evidence>
<proteinExistence type="predicted"/>
<evidence type="ECO:0000313" key="3">
    <source>
        <dbReference type="Proteomes" id="UP001153365"/>
    </source>
</evidence>
<feature type="region of interest" description="Disordered" evidence="1">
    <location>
        <begin position="143"/>
        <end position="166"/>
    </location>
</feature>
<accession>A0AAV0BPD8</accession>
<name>A0AAV0BPD8_PHAPC</name>
<feature type="compositionally biased region" description="Basic residues" evidence="1">
    <location>
        <begin position="246"/>
        <end position="256"/>
    </location>
</feature>
<dbReference type="AlphaFoldDB" id="A0AAV0BPD8"/>
<comment type="caution">
    <text evidence="2">The sequence shown here is derived from an EMBL/GenBank/DDBJ whole genome shotgun (WGS) entry which is preliminary data.</text>
</comment>
<organism evidence="2 3">
    <name type="scientific">Phakopsora pachyrhizi</name>
    <name type="common">Asian soybean rust disease fungus</name>
    <dbReference type="NCBI Taxonomy" id="170000"/>
    <lineage>
        <taxon>Eukaryota</taxon>
        <taxon>Fungi</taxon>
        <taxon>Dikarya</taxon>
        <taxon>Basidiomycota</taxon>
        <taxon>Pucciniomycotina</taxon>
        <taxon>Pucciniomycetes</taxon>
        <taxon>Pucciniales</taxon>
        <taxon>Phakopsoraceae</taxon>
        <taxon>Phakopsora</taxon>
    </lineage>
</organism>